<dbReference type="GO" id="GO:0006261">
    <property type="term" value="P:DNA-templated DNA replication"/>
    <property type="evidence" value="ECO:0007669"/>
    <property type="project" value="TreeGrafter"/>
</dbReference>
<evidence type="ECO:0000256" key="6">
    <source>
        <dbReference type="ARBA" id="ARBA00022932"/>
    </source>
</evidence>
<accession>A0A540V8F1</accession>
<dbReference type="Pfam" id="PF09115">
    <property type="entry name" value="DNApol3-delta_C"/>
    <property type="match status" value="1"/>
</dbReference>
<dbReference type="FunCoup" id="A0A540V8F1">
    <property type="interactions" value="125"/>
</dbReference>
<evidence type="ECO:0000313" key="10">
    <source>
        <dbReference type="Proteomes" id="UP000317371"/>
    </source>
</evidence>
<reference evidence="9 10" key="1">
    <citation type="submission" date="2019-06" db="EMBL/GenBank/DDBJ databases">
        <title>Genome sequence of Litorilinea aerophila BAA-2444.</title>
        <authorList>
            <person name="Maclea K.S."/>
            <person name="Maurais E.G."/>
            <person name="Iannazzi L.C."/>
        </authorList>
    </citation>
    <scope>NUCLEOTIDE SEQUENCE [LARGE SCALE GENOMIC DNA]</scope>
    <source>
        <strain evidence="9 10">ATCC BAA-2444</strain>
    </source>
</reference>
<dbReference type="InterPro" id="IPR050238">
    <property type="entry name" value="DNA_Rep/Repair_Clamp_Loader"/>
</dbReference>
<keyword evidence="5" id="KW-0235">DNA replication</keyword>
<comment type="catalytic activity">
    <reaction evidence="7">
        <text>DNA(n) + a 2'-deoxyribonucleoside 5'-triphosphate = DNA(n+1) + diphosphate</text>
        <dbReference type="Rhea" id="RHEA:22508"/>
        <dbReference type="Rhea" id="RHEA-COMP:17339"/>
        <dbReference type="Rhea" id="RHEA-COMP:17340"/>
        <dbReference type="ChEBI" id="CHEBI:33019"/>
        <dbReference type="ChEBI" id="CHEBI:61560"/>
        <dbReference type="ChEBI" id="CHEBI:173112"/>
        <dbReference type="EC" id="2.7.7.7"/>
    </reaction>
</comment>
<dbReference type="GO" id="GO:0003887">
    <property type="term" value="F:DNA-directed DNA polymerase activity"/>
    <property type="evidence" value="ECO:0007669"/>
    <property type="project" value="UniProtKB-KW"/>
</dbReference>
<dbReference type="AlphaFoldDB" id="A0A540V8F1"/>
<gene>
    <name evidence="9" type="ORF">FKZ61_23105</name>
</gene>
<feature type="domain" description="AAA+ ATPase" evidence="8">
    <location>
        <begin position="44"/>
        <end position="194"/>
    </location>
</feature>
<dbReference type="SMART" id="SM00382">
    <property type="entry name" value="AAA"/>
    <property type="match status" value="1"/>
</dbReference>
<protein>
    <recommendedName>
        <fullName evidence="2">DNA polymerase III subunit delta'</fullName>
        <ecNumber evidence="1">2.7.7.7</ecNumber>
    </recommendedName>
</protein>
<dbReference type="SUPFAM" id="SSF52540">
    <property type="entry name" value="P-loop containing nucleoside triphosphate hydrolases"/>
    <property type="match status" value="1"/>
</dbReference>
<keyword evidence="10" id="KW-1185">Reference proteome</keyword>
<name>A0A540V8F1_9CHLR</name>
<dbReference type="EMBL" id="VIGC01000055">
    <property type="protein sequence ID" value="TQE93046.1"/>
    <property type="molecule type" value="Genomic_DNA"/>
</dbReference>
<sequence>MPAAEVRSRTMDSWPIHGHGWAVHLLQQAVMQPQAGEVALSSGLRHAYLLVGPPQVGKTTLARVFAQAVLCQGEGVRPCGRCRSCGLMGKGSHPDFRLIQPTDRDGHPDRANGTLRVEQAADIIHEASLRPVESASKFFLIQDFHTANDSFANKLLKTLEEPPPHVILCLTALSRQDVLPTIASRCQVLELRPLPLEEVRAALETQWQVEPAQAELLARLSQGRLGWAVRYLQDGEAAAARQEQLSQLAQLVVADRVERLQFAEKLASQRDDPQLFALLEGWTLWWRDVMLAQAGCLEECNNVDHLEIIQQHARQLSPQAVRTYVQTLGRVASYLRHTVNKRLALDVLLLQMPRAKAS</sequence>
<evidence type="ECO:0000256" key="3">
    <source>
        <dbReference type="ARBA" id="ARBA00022679"/>
    </source>
</evidence>
<organism evidence="9 10">
    <name type="scientific">Litorilinea aerophila</name>
    <dbReference type="NCBI Taxonomy" id="1204385"/>
    <lineage>
        <taxon>Bacteria</taxon>
        <taxon>Bacillati</taxon>
        <taxon>Chloroflexota</taxon>
        <taxon>Caldilineae</taxon>
        <taxon>Caldilineales</taxon>
        <taxon>Caldilineaceae</taxon>
        <taxon>Litorilinea</taxon>
    </lineage>
</organism>
<evidence type="ECO:0000256" key="1">
    <source>
        <dbReference type="ARBA" id="ARBA00012417"/>
    </source>
</evidence>
<keyword evidence="4" id="KW-0548">Nucleotidyltransferase</keyword>
<dbReference type="GO" id="GO:0009360">
    <property type="term" value="C:DNA polymerase III complex"/>
    <property type="evidence" value="ECO:0007669"/>
    <property type="project" value="InterPro"/>
</dbReference>
<evidence type="ECO:0000259" key="8">
    <source>
        <dbReference type="SMART" id="SM00382"/>
    </source>
</evidence>
<dbReference type="InterPro" id="IPR003593">
    <property type="entry name" value="AAA+_ATPase"/>
</dbReference>
<dbReference type="PANTHER" id="PTHR11669:SF8">
    <property type="entry name" value="DNA POLYMERASE III SUBUNIT DELTA"/>
    <property type="match status" value="1"/>
</dbReference>
<evidence type="ECO:0000313" key="9">
    <source>
        <dbReference type="EMBL" id="TQE93046.1"/>
    </source>
</evidence>
<dbReference type="Pfam" id="PF13177">
    <property type="entry name" value="DNA_pol3_delta2"/>
    <property type="match status" value="1"/>
</dbReference>
<dbReference type="GO" id="GO:0003677">
    <property type="term" value="F:DNA binding"/>
    <property type="evidence" value="ECO:0007669"/>
    <property type="project" value="InterPro"/>
</dbReference>
<comment type="caution">
    <text evidence="9">The sequence shown here is derived from an EMBL/GenBank/DDBJ whole genome shotgun (WGS) entry which is preliminary data.</text>
</comment>
<evidence type="ECO:0000256" key="2">
    <source>
        <dbReference type="ARBA" id="ARBA00014363"/>
    </source>
</evidence>
<dbReference type="OrthoDB" id="9810148at2"/>
<dbReference type="InterPro" id="IPR015199">
    <property type="entry name" value="DNA_pol_III_delta_C"/>
</dbReference>
<dbReference type="InterPro" id="IPR027417">
    <property type="entry name" value="P-loop_NTPase"/>
</dbReference>
<evidence type="ECO:0000256" key="7">
    <source>
        <dbReference type="ARBA" id="ARBA00049244"/>
    </source>
</evidence>
<evidence type="ECO:0000256" key="4">
    <source>
        <dbReference type="ARBA" id="ARBA00022695"/>
    </source>
</evidence>
<keyword evidence="3" id="KW-0808">Transferase</keyword>
<dbReference type="Proteomes" id="UP000317371">
    <property type="component" value="Unassembled WGS sequence"/>
</dbReference>
<evidence type="ECO:0000256" key="5">
    <source>
        <dbReference type="ARBA" id="ARBA00022705"/>
    </source>
</evidence>
<dbReference type="EC" id="2.7.7.7" evidence="1"/>
<keyword evidence="6" id="KW-0239">DNA-directed DNA polymerase</keyword>
<dbReference type="PANTHER" id="PTHR11669">
    <property type="entry name" value="REPLICATION FACTOR C / DNA POLYMERASE III GAMMA-TAU SUBUNIT"/>
    <property type="match status" value="1"/>
</dbReference>
<dbReference type="InParanoid" id="A0A540V8F1"/>
<dbReference type="Gene3D" id="3.40.50.300">
    <property type="entry name" value="P-loop containing nucleotide triphosphate hydrolases"/>
    <property type="match status" value="1"/>
</dbReference>
<proteinExistence type="predicted"/>